<evidence type="ECO:0000256" key="1">
    <source>
        <dbReference type="SAM" id="Phobius"/>
    </source>
</evidence>
<keyword evidence="1" id="KW-0812">Transmembrane</keyword>
<dbReference type="Gene3D" id="1.20.144.10">
    <property type="entry name" value="Phosphatidic acid phosphatase type 2/haloperoxidase"/>
    <property type="match status" value="1"/>
</dbReference>
<feature type="transmembrane region" description="Helical" evidence="1">
    <location>
        <begin position="20"/>
        <end position="50"/>
    </location>
</feature>
<evidence type="ECO:0000259" key="2">
    <source>
        <dbReference type="SMART" id="SM00014"/>
    </source>
</evidence>
<keyword evidence="4" id="KW-1185">Reference proteome</keyword>
<dbReference type="RefSeq" id="WP_146505195.1">
    <property type="nucleotide sequence ID" value="NZ_SJPG01000001.1"/>
</dbReference>
<dbReference type="AlphaFoldDB" id="A0A5C5XKI9"/>
<organism evidence="3 4">
    <name type="scientific">Rubinisphaera italica</name>
    <dbReference type="NCBI Taxonomy" id="2527969"/>
    <lineage>
        <taxon>Bacteria</taxon>
        <taxon>Pseudomonadati</taxon>
        <taxon>Planctomycetota</taxon>
        <taxon>Planctomycetia</taxon>
        <taxon>Planctomycetales</taxon>
        <taxon>Planctomycetaceae</taxon>
        <taxon>Rubinisphaera</taxon>
    </lineage>
</organism>
<protein>
    <submittedName>
        <fullName evidence="3">PAP2 superfamily protein</fullName>
    </submittedName>
</protein>
<keyword evidence="1" id="KW-0472">Membrane</keyword>
<feature type="transmembrane region" description="Helical" evidence="1">
    <location>
        <begin position="214"/>
        <end position="233"/>
    </location>
</feature>
<sequence>MNTEFLRTYGRASRVIHARFPIIFPMIALLIVTGLLELTGLDLAISSLFYDVQTESWPLSDAEPWQTIDEYFIFPGVILGIIATIAGAIACIRWQWNDRARAAVLLTWVLIIGPGLLVNASLKPFFSRPRPREVTELGGPKTYQPAFGFGDQVHHNSSFPSGHASIGFFLIAPAFTCRKRAWRIGLLSAGLCYGSLMSLSRIVQGGHYLSDTIWSLGILYVTCWAMATLILAVQYQRTRPFVLAIPDEAPQILRKAA</sequence>
<proteinExistence type="predicted"/>
<evidence type="ECO:0000313" key="4">
    <source>
        <dbReference type="Proteomes" id="UP000316095"/>
    </source>
</evidence>
<dbReference type="Pfam" id="PF01569">
    <property type="entry name" value="PAP2"/>
    <property type="match status" value="1"/>
</dbReference>
<feature type="transmembrane region" description="Helical" evidence="1">
    <location>
        <begin position="103"/>
        <end position="122"/>
    </location>
</feature>
<reference evidence="3 4" key="1">
    <citation type="submission" date="2019-02" db="EMBL/GenBank/DDBJ databases">
        <title>Deep-cultivation of Planctomycetes and their phenomic and genomic characterization uncovers novel biology.</title>
        <authorList>
            <person name="Wiegand S."/>
            <person name="Jogler M."/>
            <person name="Boedeker C."/>
            <person name="Pinto D."/>
            <person name="Vollmers J."/>
            <person name="Rivas-Marin E."/>
            <person name="Kohn T."/>
            <person name="Peeters S.H."/>
            <person name="Heuer A."/>
            <person name="Rast P."/>
            <person name="Oberbeckmann S."/>
            <person name="Bunk B."/>
            <person name="Jeske O."/>
            <person name="Meyerdierks A."/>
            <person name="Storesund J.E."/>
            <person name="Kallscheuer N."/>
            <person name="Luecker S."/>
            <person name="Lage O.M."/>
            <person name="Pohl T."/>
            <person name="Merkel B.J."/>
            <person name="Hornburger P."/>
            <person name="Mueller R.-W."/>
            <person name="Bruemmer F."/>
            <person name="Labrenz M."/>
            <person name="Spormann A.M."/>
            <person name="Op Den Camp H."/>
            <person name="Overmann J."/>
            <person name="Amann R."/>
            <person name="Jetten M.S.M."/>
            <person name="Mascher T."/>
            <person name="Medema M.H."/>
            <person name="Devos D.P."/>
            <person name="Kaster A.-K."/>
            <person name="Ovreas L."/>
            <person name="Rohde M."/>
            <person name="Galperin M.Y."/>
            <person name="Jogler C."/>
        </authorList>
    </citation>
    <scope>NUCLEOTIDE SEQUENCE [LARGE SCALE GENOMIC DNA]</scope>
    <source>
        <strain evidence="3 4">Pan54</strain>
    </source>
</reference>
<dbReference type="OrthoDB" id="9789113at2"/>
<gene>
    <name evidence="3" type="ORF">Pan54_42030</name>
</gene>
<dbReference type="Proteomes" id="UP000316095">
    <property type="component" value="Unassembled WGS sequence"/>
</dbReference>
<name>A0A5C5XKI9_9PLAN</name>
<dbReference type="CDD" id="cd03396">
    <property type="entry name" value="PAP2_like_6"/>
    <property type="match status" value="1"/>
</dbReference>
<accession>A0A5C5XKI9</accession>
<dbReference type="InterPro" id="IPR000326">
    <property type="entry name" value="PAP2/HPO"/>
</dbReference>
<feature type="domain" description="Phosphatidic acid phosphatase type 2/haloperoxidase" evidence="2">
    <location>
        <begin position="103"/>
        <end position="225"/>
    </location>
</feature>
<dbReference type="PANTHER" id="PTHR14969:SF13">
    <property type="entry name" value="AT30094P"/>
    <property type="match status" value="1"/>
</dbReference>
<dbReference type="EMBL" id="SJPG01000001">
    <property type="protein sequence ID" value="TWT63450.1"/>
    <property type="molecule type" value="Genomic_DNA"/>
</dbReference>
<feature type="transmembrane region" description="Helical" evidence="1">
    <location>
        <begin position="159"/>
        <end position="177"/>
    </location>
</feature>
<keyword evidence="1" id="KW-1133">Transmembrane helix</keyword>
<dbReference type="SUPFAM" id="SSF48317">
    <property type="entry name" value="Acid phosphatase/Vanadium-dependent haloperoxidase"/>
    <property type="match status" value="1"/>
</dbReference>
<evidence type="ECO:0000313" key="3">
    <source>
        <dbReference type="EMBL" id="TWT63450.1"/>
    </source>
</evidence>
<feature type="transmembrane region" description="Helical" evidence="1">
    <location>
        <begin position="70"/>
        <end position="91"/>
    </location>
</feature>
<comment type="caution">
    <text evidence="3">The sequence shown here is derived from an EMBL/GenBank/DDBJ whole genome shotgun (WGS) entry which is preliminary data.</text>
</comment>
<dbReference type="InterPro" id="IPR036938">
    <property type="entry name" value="PAP2/HPO_sf"/>
</dbReference>
<feature type="transmembrane region" description="Helical" evidence="1">
    <location>
        <begin position="184"/>
        <end position="202"/>
    </location>
</feature>
<dbReference type="PANTHER" id="PTHR14969">
    <property type="entry name" value="SPHINGOSINE-1-PHOSPHATE PHOSPHOHYDROLASE"/>
    <property type="match status" value="1"/>
</dbReference>
<dbReference type="SMART" id="SM00014">
    <property type="entry name" value="acidPPc"/>
    <property type="match status" value="1"/>
</dbReference>